<evidence type="ECO:0000256" key="1">
    <source>
        <dbReference type="SAM" id="Coils"/>
    </source>
</evidence>
<sequence length="46" mass="5650">MKLKKQFSDFYKEIKIDEEVEDLREKREILQNDIENSEQGDRDFSL</sequence>
<evidence type="ECO:0000313" key="3">
    <source>
        <dbReference type="Proteomes" id="UP000657006"/>
    </source>
</evidence>
<dbReference type="AlphaFoldDB" id="A0A926DP31"/>
<evidence type="ECO:0000313" key="2">
    <source>
        <dbReference type="EMBL" id="MBC8542560.1"/>
    </source>
</evidence>
<dbReference type="Proteomes" id="UP000657006">
    <property type="component" value="Unassembled WGS sequence"/>
</dbReference>
<accession>A0A926DP31</accession>
<protein>
    <submittedName>
        <fullName evidence="2">Uncharacterized protein</fullName>
    </submittedName>
</protein>
<dbReference type="RefSeq" id="WP_177713550.1">
    <property type="nucleotide sequence ID" value="NZ_JACRSQ010000003.1"/>
</dbReference>
<gene>
    <name evidence="2" type="ORF">H8730_03230</name>
</gene>
<reference evidence="2" key="1">
    <citation type="submission" date="2020-08" db="EMBL/GenBank/DDBJ databases">
        <title>Genome public.</title>
        <authorList>
            <person name="Liu C."/>
            <person name="Sun Q."/>
        </authorList>
    </citation>
    <scope>NUCLEOTIDE SEQUENCE</scope>
    <source>
        <strain evidence="2">NSJ-32</strain>
    </source>
</reference>
<dbReference type="EMBL" id="JACRSQ010000003">
    <property type="protein sequence ID" value="MBC8542560.1"/>
    <property type="molecule type" value="Genomic_DNA"/>
</dbReference>
<organism evidence="2 3">
    <name type="scientific">Bianquea renquensis</name>
    <dbReference type="NCBI Taxonomy" id="2763661"/>
    <lineage>
        <taxon>Bacteria</taxon>
        <taxon>Bacillati</taxon>
        <taxon>Bacillota</taxon>
        <taxon>Clostridia</taxon>
        <taxon>Eubacteriales</taxon>
        <taxon>Bianqueaceae</taxon>
        <taxon>Bianquea</taxon>
    </lineage>
</organism>
<comment type="caution">
    <text evidence="2">The sequence shown here is derived from an EMBL/GenBank/DDBJ whole genome shotgun (WGS) entry which is preliminary data.</text>
</comment>
<name>A0A926DP31_9FIRM</name>
<proteinExistence type="predicted"/>
<keyword evidence="3" id="KW-1185">Reference proteome</keyword>
<keyword evidence="1" id="KW-0175">Coiled coil</keyword>
<feature type="coiled-coil region" evidence="1">
    <location>
        <begin position="13"/>
        <end position="40"/>
    </location>
</feature>